<organism evidence="3 4">
    <name type="scientific">Magnusiomyces paraingens</name>
    <dbReference type="NCBI Taxonomy" id="2606893"/>
    <lineage>
        <taxon>Eukaryota</taxon>
        <taxon>Fungi</taxon>
        <taxon>Dikarya</taxon>
        <taxon>Ascomycota</taxon>
        <taxon>Saccharomycotina</taxon>
        <taxon>Dipodascomycetes</taxon>
        <taxon>Dipodascales</taxon>
        <taxon>Dipodascaceae</taxon>
        <taxon>Magnusiomyces</taxon>
    </lineage>
</organism>
<dbReference type="GO" id="GO:0016651">
    <property type="term" value="F:oxidoreductase activity, acting on NAD(P)H"/>
    <property type="evidence" value="ECO:0007669"/>
    <property type="project" value="InterPro"/>
</dbReference>
<proteinExistence type="predicted"/>
<dbReference type="SUPFAM" id="SSF51735">
    <property type="entry name" value="NAD(P)-binding Rossmann-fold domains"/>
    <property type="match status" value="1"/>
</dbReference>
<dbReference type="OrthoDB" id="9992527at2759"/>
<accession>A0A5E8C1B1</accession>
<evidence type="ECO:0000259" key="2">
    <source>
        <dbReference type="Pfam" id="PF08240"/>
    </source>
</evidence>
<dbReference type="InterPro" id="IPR047122">
    <property type="entry name" value="Trans-enoyl_RdTase-like"/>
</dbReference>
<feature type="domain" description="Alcohol dehydrogenase-like C-terminal" evidence="1">
    <location>
        <begin position="192"/>
        <end position="268"/>
    </location>
</feature>
<sequence length="382" mass="42350">MTVVRFEKIVLSGNTENKKLVEVEPAEIKLDTYEVPANKILIKSEAYAFNPTDWKHAVWKFGPKGAIVGSDVSGTVVKVSPEAADRFKVGDSVSGFVHGAYYPKDIGAFAGYTLLDDYATINYNKDGLQIAADHNNVIPAGVVQSYEGAAAINLSLFTDGLVFNHSFELANASPESYKGKKVLIWGGATSAGYIAIQLAKKIYGLTVIAVASSKHHASLKERGADFTYDYKTENVVETIRKEHPDIIYGFDSVSNKETFQSVYDAIADNSYIDNLLFLTANDIKTDANKKVKFNTTLLYTIINEEFKFGPQTIPALPELRRDFDDFLSKKISLHFLQHELYHPELLLIKDSFLNSVEEGLDLLRTDKISGQKVVVRASDVEK</sequence>
<dbReference type="InterPro" id="IPR013149">
    <property type="entry name" value="ADH-like_C"/>
</dbReference>
<dbReference type="InterPro" id="IPR011032">
    <property type="entry name" value="GroES-like_sf"/>
</dbReference>
<dbReference type="CDD" id="cd08249">
    <property type="entry name" value="enoyl_reductase_like"/>
    <property type="match status" value="1"/>
</dbReference>
<dbReference type="PANTHER" id="PTHR45348">
    <property type="entry name" value="HYPOTHETICAL OXIDOREDUCTASE (EUROFUNG)"/>
    <property type="match status" value="1"/>
</dbReference>
<dbReference type="Gene3D" id="3.40.50.720">
    <property type="entry name" value="NAD(P)-binding Rossmann-like Domain"/>
    <property type="match status" value="1"/>
</dbReference>
<dbReference type="Pfam" id="PF00107">
    <property type="entry name" value="ADH_zinc_N"/>
    <property type="match status" value="1"/>
</dbReference>
<keyword evidence="4" id="KW-1185">Reference proteome</keyword>
<dbReference type="EMBL" id="CABVLU010000003">
    <property type="protein sequence ID" value="VVT55730.1"/>
    <property type="molecule type" value="Genomic_DNA"/>
</dbReference>
<evidence type="ECO:0000313" key="4">
    <source>
        <dbReference type="Proteomes" id="UP000398389"/>
    </source>
</evidence>
<dbReference type="GeneID" id="43583524"/>
<name>A0A5E8C1B1_9ASCO</name>
<gene>
    <name evidence="3" type="ORF">SAPINGB_P004709</name>
</gene>
<evidence type="ECO:0000313" key="3">
    <source>
        <dbReference type="EMBL" id="VVT55730.1"/>
    </source>
</evidence>
<dbReference type="SUPFAM" id="SSF50129">
    <property type="entry name" value="GroES-like"/>
    <property type="match status" value="1"/>
</dbReference>
<feature type="domain" description="Alcohol dehydrogenase-like N-terminal" evidence="2">
    <location>
        <begin position="37"/>
        <end position="94"/>
    </location>
</feature>
<dbReference type="Pfam" id="PF08240">
    <property type="entry name" value="ADH_N"/>
    <property type="match status" value="1"/>
</dbReference>
<dbReference type="Proteomes" id="UP000398389">
    <property type="component" value="Unassembled WGS sequence"/>
</dbReference>
<dbReference type="RefSeq" id="XP_031855315.1">
    <property type="nucleotide sequence ID" value="XM_031999424.1"/>
</dbReference>
<dbReference type="AlphaFoldDB" id="A0A5E8C1B1"/>
<dbReference type="InterPro" id="IPR013154">
    <property type="entry name" value="ADH-like_N"/>
</dbReference>
<evidence type="ECO:0000259" key="1">
    <source>
        <dbReference type="Pfam" id="PF00107"/>
    </source>
</evidence>
<dbReference type="InterPro" id="IPR036291">
    <property type="entry name" value="NAD(P)-bd_dom_sf"/>
</dbReference>
<dbReference type="Gene3D" id="3.90.180.10">
    <property type="entry name" value="Medium-chain alcohol dehydrogenases, catalytic domain"/>
    <property type="match status" value="1"/>
</dbReference>
<reference evidence="3 4" key="1">
    <citation type="submission" date="2019-09" db="EMBL/GenBank/DDBJ databases">
        <authorList>
            <person name="Brejova B."/>
        </authorList>
    </citation>
    <scope>NUCLEOTIDE SEQUENCE [LARGE SCALE GENOMIC DNA]</scope>
</reference>
<dbReference type="PANTHER" id="PTHR45348:SF2">
    <property type="entry name" value="ZINC-TYPE ALCOHOL DEHYDROGENASE-LIKE PROTEIN C2E1P3.01"/>
    <property type="match status" value="1"/>
</dbReference>
<protein>
    <submittedName>
        <fullName evidence="3">Uncharacterized protein</fullName>
    </submittedName>
</protein>